<dbReference type="Proteomes" id="UP001189663">
    <property type="component" value="Unassembled WGS sequence"/>
</dbReference>
<comment type="caution">
    <text evidence="1">The sequence shown here is derived from an EMBL/GenBank/DDBJ whole genome shotgun (WGS) entry which is preliminary data.</text>
</comment>
<protein>
    <submittedName>
        <fullName evidence="1">Uncharacterized protein</fullName>
    </submittedName>
</protein>
<reference evidence="1 2" key="1">
    <citation type="submission" date="2023-07" db="EMBL/GenBank/DDBJ databases">
        <authorList>
            <person name="Peeters C."/>
        </authorList>
    </citation>
    <scope>NUCLEOTIDE SEQUENCE [LARGE SCALE GENOMIC DNA]</scope>
    <source>
        <strain evidence="1 2">LMG 18096</strain>
    </source>
</reference>
<name>A0ABC8QKG5_9RALS</name>
<proteinExistence type="predicted"/>
<evidence type="ECO:0000313" key="1">
    <source>
        <dbReference type="EMBL" id="CAJ0808343.1"/>
    </source>
</evidence>
<dbReference type="EMBL" id="CATZAT010000025">
    <property type="protein sequence ID" value="CAJ0808343.1"/>
    <property type="molecule type" value="Genomic_DNA"/>
</dbReference>
<accession>A0ABC8QKG5</accession>
<evidence type="ECO:0000313" key="2">
    <source>
        <dbReference type="Proteomes" id="UP001189663"/>
    </source>
</evidence>
<keyword evidence="2" id="KW-1185">Reference proteome</keyword>
<gene>
    <name evidence="1" type="ORF">LMG18096_05084</name>
</gene>
<sequence length="251" mass="27869">MRNISLVNSSRPRPIKLSIGFFIVDSAAPKNSENTRICRISLVAMASTMLRGNTCVMKALSVKSPVFRPDVADTSGSARFMCTPGWKKLTSSMPSASDVADAHTNQIIARSPTRPTERPPLMLARPVTSVENTNGAMIILIMRRKMSVMMLKYEAMSLAAAASLAYSWQPQPTAMPSSIASPIWEVRRLVFKTFSKEYRGRRDGARQTRISWGQGPAQVRHALQKATILEKRMTIVMSMLHGTMQFLHTLI</sequence>
<organism evidence="1 2">
    <name type="scientific">Ralstonia holmesii</name>
    <dbReference type="NCBI Taxonomy" id="3058602"/>
    <lineage>
        <taxon>Bacteria</taxon>
        <taxon>Pseudomonadati</taxon>
        <taxon>Pseudomonadota</taxon>
        <taxon>Betaproteobacteria</taxon>
        <taxon>Burkholderiales</taxon>
        <taxon>Burkholderiaceae</taxon>
        <taxon>Ralstonia</taxon>
    </lineage>
</organism>
<dbReference type="AlphaFoldDB" id="A0ABC8QKG5"/>